<evidence type="ECO:0000256" key="9">
    <source>
        <dbReference type="ARBA" id="ARBA00023144"/>
    </source>
</evidence>
<dbReference type="EC" id="2.7.1.6" evidence="11"/>
<dbReference type="EMBL" id="QREG01000004">
    <property type="protein sequence ID" value="REE01154.1"/>
    <property type="molecule type" value="Genomic_DNA"/>
</dbReference>
<dbReference type="InterPro" id="IPR013750">
    <property type="entry name" value="GHMP_kinase_C_dom"/>
</dbReference>
<reference evidence="15 16" key="1">
    <citation type="submission" date="2018-07" db="EMBL/GenBank/DDBJ databases">
        <title>Genomic Encyclopedia of Type Strains, Phase IV (KMG-IV): sequencing the most valuable type-strain genomes for metagenomic binning, comparative biology and taxonomic classification.</title>
        <authorList>
            <person name="Goeker M."/>
        </authorList>
    </citation>
    <scope>NUCLEOTIDE SEQUENCE [LARGE SCALE GENOMIC DNA]</scope>
    <source>
        <strain evidence="15 16">DSM 4134</strain>
    </source>
</reference>
<dbReference type="FunFam" id="3.30.230.10:FF:000017">
    <property type="entry name" value="Galactokinase"/>
    <property type="match status" value="1"/>
</dbReference>
<dbReference type="InterPro" id="IPR020568">
    <property type="entry name" value="Ribosomal_Su5_D2-typ_SF"/>
</dbReference>
<accession>A0A3D9L6Q3</accession>
<dbReference type="InterPro" id="IPR006204">
    <property type="entry name" value="GHMP_kinase_N_dom"/>
</dbReference>
<dbReference type="PRINTS" id="PR00473">
    <property type="entry name" value="GALCTOKINASE"/>
</dbReference>
<dbReference type="InterPro" id="IPR006203">
    <property type="entry name" value="GHMP_knse_ATP-bd_CS"/>
</dbReference>
<keyword evidence="2" id="KW-0963">Cytoplasm</keyword>
<gene>
    <name evidence="15" type="ORF">C7460_104174</name>
</gene>
<dbReference type="PRINTS" id="PR00959">
    <property type="entry name" value="MEVGALKINASE"/>
</dbReference>
<dbReference type="Gene3D" id="3.30.230.10">
    <property type="match status" value="1"/>
</dbReference>
<evidence type="ECO:0000256" key="10">
    <source>
        <dbReference type="ARBA" id="ARBA00023277"/>
    </source>
</evidence>
<dbReference type="Proteomes" id="UP000256779">
    <property type="component" value="Unassembled WGS sequence"/>
</dbReference>
<dbReference type="Pfam" id="PF10509">
    <property type="entry name" value="GalKase_gal_bdg"/>
    <property type="match status" value="1"/>
</dbReference>
<dbReference type="InterPro" id="IPR019539">
    <property type="entry name" value="GalKase_N"/>
</dbReference>
<proteinExistence type="inferred from homology"/>
<keyword evidence="9" id="KW-0299">Galactose metabolism</keyword>
<evidence type="ECO:0000313" key="15">
    <source>
        <dbReference type="EMBL" id="REE01154.1"/>
    </source>
</evidence>
<dbReference type="GO" id="GO:0046872">
    <property type="term" value="F:metal ion binding"/>
    <property type="evidence" value="ECO:0007669"/>
    <property type="project" value="UniProtKB-KW"/>
</dbReference>
<protein>
    <recommendedName>
        <fullName evidence="11">Galactokinase</fullName>
        <ecNumber evidence="11">2.7.1.6</ecNumber>
    </recommendedName>
</protein>
<dbReference type="InterPro" id="IPR000705">
    <property type="entry name" value="Galactokinase"/>
</dbReference>
<dbReference type="SUPFAM" id="SSF55060">
    <property type="entry name" value="GHMP Kinase, C-terminal domain"/>
    <property type="match status" value="1"/>
</dbReference>
<dbReference type="OrthoDB" id="250531at2"/>
<dbReference type="GO" id="GO:0004335">
    <property type="term" value="F:galactokinase activity"/>
    <property type="evidence" value="ECO:0007669"/>
    <property type="project" value="UniProtKB-UniRule"/>
</dbReference>
<dbReference type="GO" id="GO:0006012">
    <property type="term" value="P:galactose metabolic process"/>
    <property type="evidence" value="ECO:0007669"/>
    <property type="project" value="UniProtKB-UniRule"/>
</dbReference>
<dbReference type="NCBIfam" id="TIGR00131">
    <property type="entry name" value="gal_kin"/>
    <property type="match status" value="1"/>
</dbReference>
<evidence type="ECO:0000256" key="11">
    <source>
        <dbReference type="NCBIfam" id="TIGR00131"/>
    </source>
</evidence>
<keyword evidence="16" id="KW-1185">Reference proteome</keyword>
<dbReference type="PANTHER" id="PTHR10457:SF7">
    <property type="entry name" value="GALACTOKINASE-RELATED"/>
    <property type="match status" value="1"/>
</dbReference>
<evidence type="ECO:0000313" key="16">
    <source>
        <dbReference type="Proteomes" id="UP000256779"/>
    </source>
</evidence>
<dbReference type="InterPro" id="IPR036554">
    <property type="entry name" value="GHMP_kinase_C_sf"/>
</dbReference>
<dbReference type="PANTHER" id="PTHR10457">
    <property type="entry name" value="MEVALONATE KINASE/GALACTOKINASE"/>
    <property type="match status" value="1"/>
</dbReference>
<dbReference type="GO" id="GO:0005524">
    <property type="term" value="F:ATP binding"/>
    <property type="evidence" value="ECO:0007669"/>
    <property type="project" value="UniProtKB-UniRule"/>
</dbReference>
<keyword evidence="5" id="KW-0547">Nucleotide-binding</keyword>
<dbReference type="PROSITE" id="PS00627">
    <property type="entry name" value="GHMP_KINASES_ATP"/>
    <property type="match status" value="1"/>
</dbReference>
<dbReference type="FunFam" id="3.30.70.890:FF:000001">
    <property type="entry name" value="Galactokinase"/>
    <property type="match status" value="1"/>
</dbReference>
<dbReference type="AlphaFoldDB" id="A0A3D9L6Q3"/>
<comment type="caution">
    <text evidence="15">The sequence shown here is derived from an EMBL/GenBank/DDBJ whole genome shotgun (WGS) entry which is preliminary data.</text>
</comment>
<evidence type="ECO:0000259" key="14">
    <source>
        <dbReference type="Pfam" id="PF10509"/>
    </source>
</evidence>
<keyword evidence="10" id="KW-0119">Carbohydrate metabolism</keyword>
<dbReference type="InterPro" id="IPR014721">
    <property type="entry name" value="Ribsml_uS5_D2-typ_fold_subgr"/>
</dbReference>
<keyword evidence="8" id="KW-0460">Magnesium</keyword>
<evidence type="ECO:0000256" key="1">
    <source>
        <dbReference type="ARBA" id="ARBA00006566"/>
    </source>
</evidence>
<comment type="similarity">
    <text evidence="1">Belongs to the GHMP kinase family. GalK subfamily.</text>
</comment>
<dbReference type="RefSeq" id="WP_115867240.1">
    <property type="nucleotide sequence ID" value="NZ_QREG01000004.1"/>
</dbReference>
<dbReference type="InterPro" id="IPR006206">
    <property type="entry name" value="Mevalonate/galactokinase"/>
</dbReference>
<dbReference type="Gene3D" id="3.30.70.890">
    <property type="entry name" value="GHMP kinase, C-terminal domain"/>
    <property type="match status" value="1"/>
</dbReference>
<sequence>MNEELIKAVTSAYEANFGGQPLLVRAPGRINLIGEHTDYNNGFVLPAAVAHATYFAIGKSEDAGTCKFISLDMDQQYEVALADIKPLEQGAWQNYVMGVVSELQKRDKTVEGFNLVFSGDVPRGSGMSSSAALECGVCFGLNELFGFGLERVAMAQISQKAEHNYAGVMCGIMDQFASLMGKQDEALLLDCESLEFRHFPIVLEDYTLVLCNSNVSHSLASSEYNVRRQQCEEGVSIINEKLARVDSLRDVTLEQLDACKEEMSEVVFRRCKYILEENKRVETMTKAMENGDLEAIGGILKRAQQGMRDEYEISCPEIDFMADFANSREDVLGARMMGGGFGGCTINLVKAESEEAFIADLNAAYQQKFDKSITPISVKISDGVQLINQVQHA</sequence>
<evidence type="ECO:0000256" key="2">
    <source>
        <dbReference type="ARBA" id="ARBA00022490"/>
    </source>
</evidence>
<name>A0A3D9L6Q3_MARFU</name>
<evidence type="ECO:0000256" key="4">
    <source>
        <dbReference type="ARBA" id="ARBA00022723"/>
    </source>
</evidence>
<feature type="domain" description="GHMP kinase C-terminal" evidence="13">
    <location>
        <begin position="284"/>
        <end position="365"/>
    </location>
</feature>
<organism evidence="15 16">
    <name type="scientific">Marinoscillum furvescens DSM 4134</name>
    <dbReference type="NCBI Taxonomy" id="1122208"/>
    <lineage>
        <taxon>Bacteria</taxon>
        <taxon>Pseudomonadati</taxon>
        <taxon>Bacteroidota</taxon>
        <taxon>Cytophagia</taxon>
        <taxon>Cytophagales</taxon>
        <taxon>Reichenbachiellaceae</taxon>
        <taxon>Marinoscillum</taxon>
    </lineage>
</organism>
<dbReference type="SUPFAM" id="SSF54211">
    <property type="entry name" value="Ribosomal protein S5 domain 2-like"/>
    <property type="match status" value="1"/>
</dbReference>
<evidence type="ECO:0000259" key="13">
    <source>
        <dbReference type="Pfam" id="PF08544"/>
    </source>
</evidence>
<keyword evidence="6 15" id="KW-0418">Kinase</keyword>
<keyword evidence="4" id="KW-0479">Metal-binding</keyword>
<evidence type="ECO:0000256" key="6">
    <source>
        <dbReference type="ARBA" id="ARBA00022777"/>
    </source>
</evidence>
<keyword evidence="7" id="KW-0067">ATP-binding</keyword>
<dbReference type="Pfam" id="PF00288">
    <property type="entry name" value="GHMP_kinases_N"/>
    <property type="match status" value="1"/>
</dbReference>
<feature type="domain" description="GHMP kinase N-terminal" evidence="12">
    <location>
        <begin position="94"/>
        <end position="182"/>
    </location>
</feature>
<evidence type="ECO:0000259" key="12">
    <source>
        <dbReference type="Pfam" id="PF00288"/>
    </source>
</evidence>
<dbReference type="Pfam" id="PF08544">
    <property type="entry name" value="GHMP_kinases_C"/>
    <property type="match status" value="1"/>
</dbReference>
<dbReference type="PIRSF" id="PIRSF000530">
    <property type="entry name" value="Galactokinase"/>
    <property type="match status" value="1"/>
</dbReference>
<feature type="domain" description="Galactokinase N-terminal" evidence="14">
    <location>
        <begin position="12"/>
        <end position="59"/>
    </location>
</feature>
<evidence type="ECO:0000256" key="8">
    <source>
        <dbReference type="ARBA" id="ARBA00022842"/>
    </source>
</evidence>
<dbReference type="InterPro" id="IPR019741">
    <property type="entry name" value="Galactokinase_CS"/>
</dbReference>
<keyword evidence="3" id="KW-0808">Transferase</keyword>
<evidence type="ECO:0000256" key="7">
    <source>
        <dbReference type="ARBA" id="ARBA00022840"/>
    </source>
</evidence>
<evidence type="ECO:0000256" key="5">
    <source>
        <dbReference type="ARBA" id="ARBA00022741"/>
    </source>
</evidence>
<dbReference type="PROSITE" id="PS00106">
    <property type="entry name" value="GALACTOKINASE"/>
    <property type="match status" value="1"/>
</dbReference>
<dbReference type="GO" id="GO:0005829">
    <property type="term" value="C:cytosol"/>
    <property type="evidence" value="ECO:0007669"/>
    <property type="project" value="TreeGrafter"/>
</dbReference>
<evidence type="ECO:0000256" key="3">
    <source>
        <dbReference type="ARBA" id="ARBA00022679"/>
    </source>
</evidence>